<evidence type="ECO:0000256" key="4">
    <source>
        <dbReference type="ARBA" id="ARBA00023015"/>
    </source>
</evidence>
<keyword evidence="3" id="KW-0862">Zinc</keyword>
<proteinExistence type="predicted"/>
<dbReference type="RefSeq" id="XP_046069917.1">
    <property type="nucleotide sequence ID" value="XM_046216810.1"/>
</dbReference>
<evidence type="ECO:0000259" key="9">
    <source>
        <dbReference type="PROSITE" id="PS50048"/>
    </source>
</evidence>
<feature type="compositionally biased region" description="Low complexity" evidence="8">
    <location>
        <begin position="81"/>
        <end position="95"/>
    </location>
</feature>
<dbReference type="GO" id="GO:0008270">
    <property type="term" value="F:zinc ion binding"/>
    <property type="evidence" value="ECO:0007669"/>
    <property type="project" value="InterPro"/>
</dbReference>
<keyword evidence="4" id="KW-0805">Transcription regulation</keyword>
<evidence type="ECO:0000256" key="1">
    <source>
        <dbReference type="ARBA" id="ARBA00004123"/>
    </source>
</evidence>
<dbReference type="InterPro" id="IPR001138">
    <property type="entry name" value="Zn2Cys6_DnaBD"/>
</dbReference>
<dbReference type="InterPro" id="IPR052202">
    <property type="entry name" value="Yeast_MetPath_Reg"/>
</dbReference>
<evidence type="ECO:0000256" key="2">
    <source>
        <dbReference type="ARBA" id="ARBA00022723"/>
    </source>
</evidence>
<comment type="subcellular location">
    <subcellularLocation>
        <location evidence="1">Nucleus</location>
    </subcellularLocation>
</comment>
<dbReference type="GO" id="GO:0006351">
    <property type="term" value="P:DNA-templated transcription"/>
    <property type="evidence" value="ECO:0007669"/>
    <property type="project" value="InterPro"/>
</dbReference>
<evidence type="ECO:0000256" key="3">
    <source>
        <dbReference type="ARBA" id="ARBA00022833"/>
    </source>
</evidence>
<dbReference type="GO" id="GO:0043565">
    <property type="term" value="F:sequence-specific DNA binding"/>
    <property type="evidence" value="ECO:0007669"/>
    <property type="project" value="TreeGrafter"/>
</dbReference>
<dbReference type="Gene3D" id="4.10.240.10">
    <property type="entry name" value="Zn(2)-C6 fungal-type DNA-binding domain"/>
    <property type="match status" value="1"/>
</dbReference>
<organism evidence="10 11">
    <name type="scientific">Talaromyces proteolyticus</name>
    <dbReference type="NCBI Taxonomy" id="1131652"/>
    <lineage>
        <taxon>Eukaryota</taxon>
        <taxon>Fungi</taxon>
        <taxon>Dikarya</taxon>
        <taxon>Ascomycota</taxon>
        <taxon>Pezizomycotina</taxon>
        <taxon>Eurotiomycetes</taxon>
        <taxon>Eurotiomycetidae</taxon>
        <taxon>Eurotiales</taxon>
        <taxon>Trichocomaceae</taxon>
        <taxon>Talaromyces</taxon>
        <taxon>Talaromyces sect. Bacilispori</taxon>
    </lineage>
</organism>
<evidence type="ECO:0000313" key="11">
    <source>
        <dbReference type="Proteomes" id="UP001201262"/>
    </source>
</evidence>
<evidence type="ECO:0000256" key="8">
    <source>
        <dbReference type="SAM" id="MobiDB-lite"/>
    </source>
</evidence>
<evidence type="ECO:0000256" key="6">
    <source>
        <dbReference type="ARBA" id="ARBA00023163"/>
    </source>
</evidence>
<keyword evidence="2" id="KW-0479">Metal-binding</keyword>
<feature type="compositionally biased region" description="Polar residues" evidence="8">
    <location>
        <begin position="99"/>
        <end position="113"/>
    </location>
</feature>
<dbReference type="GO" id="GO:0045944">
    <property type="term" value="P:positive regulation of transcription by RNA polymerase II"/>
    <property type="evidence" value="ECO:0007669"/>
    <property type="project" value="TreeGrafter"/>
</dbReference>
<dbReference type="PROSITE" id="PS50048">
    <property type="entry name" value="ZN2_CY6_FUNGAL_2"/>
    <property type="match status" value="1"/>
</dbReference>
<keyword evidence="6" id="KW-0804">Transcription</keyword>
<dbReference type="InterPro" id="IPR007219">
    <property type="entry name" value="XnlR_reg_dom"/>
</dbReference>
<dbReference type="CDD" id="cd12148">
    <property type="entry name" value="fungal_TF_MHR"/>
    <property type="match status" value="1"/>
</dbReference>
<dbReference type="Pfam" id="PF04082">
    <property type="entry name" value="Fungal_trans"/>
    <property type="match status" value="1"/>
</dbReference>
<dbReference type="GO" id="GO:0005634">
    <property type="term" value="C:nucleus"/>
    <property type="evidence" value="ECO:0007669"/>
    <property type="project" value="UniProtKB-SubCell"/>
</dbReference>
<protein>
    <submittedName>
        <fullName evidence="10">Fungal-specific transcription factor domain-containing protein</fullName>
    </submittedName>
</protein>
<keyword evidence="11" id="KW-1185">Reference proteome</keyword>
<dbReference type="InterPro" id="IPR036864">
    <property type="entry name" value="Zn2-C6_fun-type_DNA-bd_sf"/>
</dbReference>
<dbReference type="PANTHER" id="PTHR47782:SF1">
    <property type="entry name" value="PYRIMIDINE PATHWAY REGULATORY PROTEIN 1"/>
    <property type="match status" value="1"/>
</dbReference>
<accession>A0AAD4KS16</accession>
<feature type="domain" description="Zn(2)-C6 fungal-type" evidence="9">
    <location>
        <begin position="18"/>
        <end position="48"/>
    </location>
</feature>
<dbReference type="GO" id="GO:0000981">
    <property type="term" value="F:DNA-binding transcription factor activity, RNA polymerase II-specific"/>
    <property type="evidence" value="ECO:0007669"/>
    <property type="project" value="InterPro"/>
</dbReference>
<comment type="caution">
    <text evidence="10">The sequence shown here is derived from an EMBL/GenBank/DDBJ whole genome shotgun (WGS) entry which is preliminary data.</text>
</comment>
<dbReference type="GeneID" id="70247097"/>
<dbReference type="SMART" id="SM00906">
    <property type="entry name" value="Fungal_trans"/>
    <property type="match status" value="1"/>
</dbReference>
<dbReference type="SMART" id="SM00066">
    <property type="entry name" value="GAL4"/>
    <property type="match status" value="1"/>
</dbReference>
<reference evidence="10" key="1">
    <citation type="submission" date="2021-12" db="EMBL/GenBank/DDBJ databases">
        <title>Convergent genome expansion in fungi linked to evolution of root-endophyte symbiosis.</title>
        <authorList>
            <consortium name="DOE Joint Genome Institute"/>
            <person name="Ke Y.-H."/>
            <person name="Bonito G."/>
            <person name="Liao H.-L."/>
            <person name="Looney B."/>
            <person name="Rojas-Flechas A."/>
            <person name="Nash J."/>
            <person name="Hameed K."/>
            <person name="Schadt C."/>
            <person name="Martin F."/>
            <person name="Crous P.W."/>
            <person name="Miettinen O."/>
            <person name="Magnuson J.K."/>
            <person name="Labbe J."/>
            <person name="Jacobson D."/>
            <person name="Doktycz M.J."/>
            <person name="Veneault-Fourrey C."/>
            <person name="Kuo A."/>
            <person name="Mondo S."/>
            <person name="Calhoun S."/>
            <person name="Riley R."/>
            <person name="Ohm R."/>
            <person name="LaButti K."/>
            <person name="Andreopoulos B."/>
            <person name="Pangilinan J."/>
            <person name="Nolan M."/>
            <person name="Tritt A."/>
            <person name="Clum A."/>
            <person name="Lipzen A."/>
            <person name="Daum C."/>
            <person name="Barry K."/>
            <person name="Grigoriev I.V."/>
            <person name="Vilgalys R."/>
        </authorList>
    </citation>
    <scope>NUCLEOTIDE SEQUENCE</scope>
    <source>
        <strain evidence="10">PMI_201</strain>
    </source>
</reference>
<dbReference type="SUPFAM" id="SSF57701">
    <property type="entry name" value="Zn2/Cys6 DNA-binding domain"/>
    <property type="match status" value="1"/>
</dbReference>
<dbReference type="PANTHER" id="PTHR47782">
    <property type="entry name" value="ZN(II)2CYS6 TRANSCRIPTION FACTOR (EUROFUNG)-RELATED"/>
    <property type="match status" value="1"/>
</dbReference>
<keyword evidence="7" id="KW-0539">Nucleus</keyword>
<dbReference type="EMBL" id="JAJTJA010000009">
    <property type="protein sequence ID" value="KAH8694247.1"/>
    <property type="molecule type" value="Genomic_DNA"/>
</dbReference>
<dbReference type="Pfam" id="PF00172">
    <property type="entry name" value="Zn_clus"/>
    <property type="match status" value="1"/>
</dbReference>
<dbReference type="AlphaFoldDB" id="A0AAD4KS16"/>
<evidence type="ECO:0000256" key="7">
    <source>
        <dbReference type="ARBA" id="ARBA00023242"/>
    </source>
</evidence>
<sequence>MSNTAVTRNTHVMKGMTACQRCRRRKQRCDQKYPNCSNCESAHVPCLTYHSGKRAEIPRNYVSHLEMQVETLTHEVQTLRTLSQSSSASHSGGHAPALETSTPASDGSGSSLLGRTVASEAGSQQFQDLVKSVKNVVVEPSRQPRFLGQSGGITLARLVMAAIHVDNLQTPLFSENEAYETSLSGPAPVPEASLPPRHVADHLAQVYFQFRSPHLPIVDRAQVDDAFKSAYLYMSDHSSSDRAFEKDIFTAFMIVAIALCDVPSPSGGRSTQREGCFRSAVGLIEKVITYSRSDLETVRAILLLCQFVARCPSWGSLWHLTGNALRLCIDIGLHWETEVLDMDPSLLQERRRLWYSTYQLDRLLSITLGRPVGITDESTHVQLPDPCMASYQLNEFDIHSQRAHNHLIIMSKLESEIKHVQNSQSWTPTIAYPTPNYSDWIKDIQPRLQEWYITIPPPSKAHPDSIFACQAFWDTIYNSSILLLYRPNSISLLSTEELLISFEASCKLIISIKFLQREGKIDILWKSVHTLFMAGLGVIYGLWYSKEIRDTHPLRDNISTLQACASTLSAMSENFPGAVGCRDAFETLSSATVDWLLTNDAEKVRQSRVEFEAQVRDLLQQLQPSRGGMAIMNQNNDMSSMLSNNNFALSEMLSSAAQWPDFPDMDESDIVPHHLSGGINPGSHIF</sequence>
<feature type="region of interest" description="Disordered" evidence="8">
    <location>
        <begin position="81"/>
        <end position="114"/>
    </location>
</feature>
<name>A0AAD4KS16_9EURO</name>
<dbReference type="PROSITE" id="PS00463">
    <property type="entry name" value="ZN2_CY6_FUNGAL_1"/>
    <property type="match status" value="1"/>
</dbReference>
<evidence type="ECO:0000313" key="10">
    <source>
        <dbReference type="EMBL" id="KAH8694247.1"/>
    </source>
</evidence>
<keyword evidence="5" id="KW-0238">DNA-binding</keyword>
<evidence type="ECO:0000256" key="5">
    <source>
        <dbReference type="ARBA" id="ARBA00023125"/>
    </source>
</evidence>
<gene>
    <name evidence="10" type="ORF">BGW36DRAFT_384598</name>
</gene>
<dbReference type="Proteomes" id="UP001201262">
    <property type="component" value="Unassembled WGS sequence"/>
</dbReference>